<comment type="caution">
    <text evidence="2">The sequence shown here is derived from an EMBL/GenBank/DDBJ whole genome shotgun (WGS) entry which is preliminary data.</text>
</comment>
<evidence type="ECO:0000256" key="1">
    <source>
        <dbReference type="SAM" id="MobiDB-lite"/>
    </source>
</evidence>
<sequence length="112" mass="12683">MSLMENQYSVTPEYQDPNQADRNQNTQMEISQSIPKNNTTESKTSYANVTKQEFIPSQDQAIILQSIDGITIKEYARAIANIIGPKAIKFLSRISNKVEYVCILIVKKRSQA</sequence>
<dbReference type="EMBL" id="JAWNGG020000089">
    <property type="protein sequence ID" value="KAK9302801.1"/>
    <property type="molecule type" value="Genomic_DNA"/>
</dbReference>
<evidence type="ECO:0000313" key="2">
    <source>
        <dbReference type="EMBL" id="KAK9302801.1"/>
    </source>
</evidence>
<protein>
    <submittedName>
        <fullName evidence="2">Uncharacterized protein</fullName>
    </submittedName>
</protein>
<evidence type="ECO:0000313" key="3">
    <source>
        <dbReference type="Proteomes" id="UP001432146"/>
    </source>
</evidence>
<keyword evidence="3" id="KW-1185">Reference proteome</keyword>
<organism evidence="2 3">
    <name type="scientific">Tetragonisca angustula</name>
    <dbReference type="NCBI Taxonomy" id="166442"/>
    <lineage>
        <taxon>Eukaryota</taxon>
        <taxon>Metazoa</taxon>
        <taxon>Ecdysozoa</taxon>
        <taxon>Arthropoda</taxon>
        <taxon>Hexapoda</taxon>
        <taxon>Insecta</taxon>
        <taxon>Pterygota</taxon>
        <taxon>Neoptera</taxon>
        <taxon>Endopterygota</taxon>
        <taxon>Hymenoptera</taxon>
        <taxon>Apocrita</taxon>
        <taxon>Aculeata</taxon>
        <taxon>Apoidea</taxon>
        <taxon>Anthophila</taxon>
        <taxon>Apidae</taxon>
        <taxon>Tetragonisca</taxon>
    </lineage>
</organism>
<accession>A0AAW1A1D6</accession>
<name>A0AAW1A1D6_9HYME</name>
<dbReference type="AlphaFoldDB" id="A0AAW1A1D6"/>
<dbReference type="Proteomes" id="UP001432146">
    <property type="component" value="Unassembled WGS sequence"/>
</dbReference>
<feature type="region of interest" description="Disordered" evidence="1">
    <location>
        <begin position="1"/>
        <end position="45"/>
    </location>
</feature>
<proteinExistence type="predicted"/>
<gene>
    <name evidence="2" type="ORF">QLX08_005295</name>
</gene>
<reference evidence="2 3" key="1">
    <citation type="submission" date="2024-05" db="EMBL/GenBank/DDBJ databases">
        <title>The nuclear and mitochondrial genome assemblies of Tetragonisca angustula (Apidae: Meliponini), a tiny yet remarkable pollinator in the Neotropics.</title>
        <authorList>
            <person name="Ferrari R."/>
            <person name="Ricardo P.C."/>
            <person name="Dias F.C."/>
            <person name="Araujo N.S."/>
            <person name="Soares D.O."/>
            <person name="Zhou Q.-S."/>
            <person name="Zhu C.-D."/>
            <person name="Coutinho L."/>
            <person name="Airas M.C."/>
            <person name="Batista T.M."/>
        </authorList>
    </citation>
    <scope>NUCLEOTIDE SEQUENCE [LARGE SCALE GENOMIC DNA]</scope>
    <source>
        <strain evidence="2">ASF017062</strain>
        <tissue evidence="2">Abdomen</tissue>
    </source>
</reference>